<dbReference type="GO" id="GO:0043571">
    <property type="term" value="P:maintenance of CRISPR repeat elements"/>
    <property type="evidence" value="ECO:0007669"/>
    <property type="project" value="UniProtKB-UniRule"/>
</dbReference>
<dbReference type="InterPro" id="IPR036397">
    <property type="entry name" value="RNaseH_sf"/>
</dbReference>
<dbReference type="NCBIfam" id="TIGR01865">
    <property type="entry name" value="cas_Csn1"/>
    <property type="match status" value="1"/>
</dbReference>
<evidence type="ECO:0000313" key="14">
    <source>
        <dbReference type="EMBL" id="TYB33690.1"/>
    </source>
</evidence>
<feature type="binding site" evidence="12">
    <location>
        <position position="14"/>
    </location>
    <ligand>
        <name>Mg(2+)</name>
        <dbReference type="ChEBI" id="CHEBI:18420"/>
        <label>2</label>
    </ligand>
</feature>
<keyword evidence="7 12" id="KW-0694">RNA-binding</keyword>
<keyword evidence="10" id="KW-0464">Manganese</keyword>
<evidence type="ECO:0000256" key="11">
    <source>
        <dbReference type="ARBA" id="ARBA00046380"/>
    </source>
</evidence>
<evidence type="ECO:0000256" key="7">
    <source>
        <dbReference type="ARBA" id="ARBA00022884"/>
    </source>
</evidence>
<dbReference type="EC" id="3.1.-.-" evidence="12"/>
<dbReference type="InterPro" id="IPR033114">
    <property type="entry name" value="HNH_CAS9"/>
</dbReference>
<comment type="similarity">
    <text evidence="12">Belongs to the CRISPR-associated Cas9 family.</text>
</comment>
<keyword evidence="5 12" id="KW-0378">Hydrolase</keyword>
<reference evidence="14 15" key="1">
    <citation type="submission" date="2019-08" db="EMBL/GenBank/DDBJ databases">
        <title>Genomic characterization of a novel candidate phylum (ARYD3) from a high temperature, high salinity tertiary oil reservoir in north central Oklahoma, USA.</title>
        <authorList>
            <person name="Youssef N.H."/>
            <person name="Yadav A."/>
            <person name="Elshahed M.S."/>
        </authorList>
    </citation>
    <scope>NUCLEOTIDE SEQUENCE [LARGE SCALE GENOMIC DNA]</scope>
    <source>
        <strain evidence="14">ARYD1</strain>
    </source>
</reference>
<feature type="active site" description="For RuvC-like nuclease domain" evidence="12">
    <location>
        <position position="14"/>
    </location>
</feature>
<feature type="binding site" evidence="12">
    <location>
        <position position="508"/>
    </location>
    <ligand>
        <name>Mg(2+)</name>
        <dbReference type="ChEBI" id="CHEBI:18420"/>
        <label>1</label>
    </ligand>
</feature>
<name>A0A5D0MQ24_FLESI</name>
<keyword evidence="2 12" id="KW-0540">Nuclease</keyword>
<evidence type="ECO:0000256" key="3">
    <source>
        <dbReference type="ARBA" id="ARBA00022723"/>
    </source>
</evidence>
<dbReference type="InterPro" id="IPR040619">
    <property type="entry name" value="Cas9_alpha-helical_lobe"/>
</dbReference>
<evidence type="ECO:0000256" key="10">
    <source>
        <dbReference type="ARBA" id="ARBA00023211"/>
    </source>
</evidence>
<sequence>MFLEAIMNYRLSLDLGTNSIGWAIYKLNEKDKPISIINAGVRVFTDSRDPQTGTSLAAERREKRGIRRNRDRFLKRKERLMQTLIKYNLMPENKEERKALEKLNPYELRSRALDEKLEPHEIGRALFHLNQNRGFKSNRKTETKDSDASIIKTSINEFQNMMENNNVRTPGEMLYKLYKENKPVKAKIYGKGKDAKYEIYCDRNMIEDEFEQICKAQSSLGNNITEKAFDEIKDIIFFQRDLLPTKIGKCSAIPSEDRAPKALPISQEYRILQTVTDLRIIKPDQTSVFLTPEQQKLLFEELNSKKQRDFNEIRKLFGLDSSYSFSHEHMSKIKGNETSSELRSTKRFGKKWDKFSIEEQTEIVKLLLEEPEENAVKKTLINKWDVTDEQAENIANANLPAGYMSYCEKALYQLSESMKNNKSLTEALQDNGYNNLNPQMDGSMRKLPYYAKVLERYIGTGSGDENDSEEIRYGRISNPTVHRGLNQLQRLVNKIIDKYGKPTQIVIELGRELKMSQQKKKEVLTKQKDNETLNKKYEEILSDIGERNTRKNRDALRLWEELGKNPMGRCCVYCGRTISITELISAEVEAEHILPFSRTLDNSLANKTVGHRRCNRNKHNKTPYEAFGNFKEWENILARAKYLPVNKRWRFAKDAMENFEKENSFIDRQLTDTQYYSKVARIFLTAVCKDVWSVNGRLTSLVRRWTGLNGILSATNEKDRNDHRHHAIDAMAIGLIDRSFLNAVSKKSAKNELENIDAVLSNRISMIPWEGFFEDAKKAILEIIVSHKQEHGKNNKLYDETAHGIKTNEEGDKNLVTRKLIAEMSLKEIENIRDNKIRQMILEALYGTDKKEHKKILEEFSKNTGIYKARYNKTQYNYEIIKHGTNRFYKACIKADYHHIDVYETREGKVSGEAVTYLDVMRNKMPDWKKIKPKPKLLLRLHKKDILKINENGMEKYYVILQLEPGEPNNRVVIAETTVGGKRTEIMKSKDLRKYINYNKIKKLKPKKVKVNEIGEIKELKY</sequence>
<dbReference type="InterPro" id="IPR003615">
    <property type="entry name" value="HNH_nuc"/>
</dbReference>
<dbReference type="GO" id="GO:0051607">
    <property type="term" value="P:defense response to virus"/>
    <property type="evidence" value="ECO:0007669"/>
    <property type="project" value="UniProtKB-UniRule"/>
</dbReference>
<dbReference type="GO" id="GO:0003723">
    <property type="term" value="F:RNA binding"/>
    <property type="evidence" value="ECO:0007669"/>
    <property type="project" value="UniProtKB-UniRule"/>
</dbReference>
<organism evidence="14 15">
    <name type="scientific">Flexistipes sinusarabici</name>
    <dbReference type="NCBI Taxonomy" id="2352"/>
    <lineage>
        <taxon>Bacteria</taxon>
        <taxon>Pseudomonadati</taxon>
        <taxon>Deferribacterota</taxon>
        <taxon>Deferribacteres</taxon>
        <taxon>Deferribacterales</taxon>
        <taxon>Flexistipitaceae</taxon>
        <taxon>Flexistipes</taxon>
    </lineage>
</organism>
<proteinExistence type="inferred from homology"/>
<evidence type="ECO:0000256" key="4">
    <source>
        <dbReference type="ARBA" id="ARBA00022759"/>
    </source>
</evidence>
<feature type="binding site" evidence="12">
    <location>
        <position position="512"/>
    </location>
    <ligand>
        <name>Mg(2+)</name>
        <dbReference type="ChEBI" id="CHEBI:18420"/>
        <label>1</label>
    </ligand>
</feature>
<feature type="domain" description="HNH Cas9-type" evidence="13">
    <location>
        <begin position="516"/>
        <end position="670"/>
    </location>
</feature>
<dbReference type="Pfam" id="PF18541">
    <property type="entry name" value="RuvC_III"/>
    <property type="match status" value="1"/>
</dbReference>
<accession>A0A5D0MQ24</accession>
<evidence type="ECO:0000256" key="8">
    <source>
        <dbReference type="ARBA" id="ARBA00023118"/>
    </source>
</evidence>
<dbReference type="EMBL" id="VSIV01000114">
    <property type="protein sequence ID" value="TYB33690.1"/>
    <property type="molecule type" value="Genomic_DNA"/>
</dbReference>
<comment type="function">
    <text evidence="12">CRISPR (clustered regularly interspaced short palindromic repeat) is an adaptive immune system that provides protection against mobile genetic elements (viruses, transposable elements and conjugative plasmids). CRISPR clusters contain spacers, sequences complementary to antecedent mobile elements, and target invading nucleic acids. CRISPR clusters are transcribed and processed into CRISPR RNA (crRNA). In type II CRISPR systems correct processing of pre-crRNA requires a trans-encoded small RNA (tracrRNA), endogenous ribonuclease 3 (rnc) and this protein. The tracrRNA serves as a guide for ribonuclease 3-aided processing of pre-crRNA. Subsequently Cas9/crRNA/tracrRNA endonucleolytically cleaves linear or circular dsDNA target complementary to the spacer; Cas9 is inactive in the absence of the 2 guide RNAs (gRNA). Cas9 recognizes the protospacer adjacent motif (PAM) in the CRISPR repeat sequences to help distinguish self versus nonself, as targets within the bacterial CRISPR locus do not have PAMs. PAM recognition is also required for catalytic activity.</text>
</comment>
<feature type="binding site" evidence="12">
    <location>
        <position position="726"/>
    </location>
    <ligand>
        <name>Mg(2+)</name>
        <dbReference type="ChEBI" id="CHEBI:18420"/>
        <label>2</label>
    </ligand>
</feature>
<keyword evidence="3 12" id="KW-0479">Metal-binding</keyword>
<keyword evidence="9 12" id="KW-0238">DNA-binding</keyword>
<dbReference type="HAMAP" id="MF_01480">
    <property type="entry name" value="Cas9"/>
    <property type="match status" value="1"/>
</dbReference>
<dbReference type="GO" id="GO:0004519">
    <property type="term" value="F:endonuclease activity"/>
    <property type="evidence" value="ECO:0007669"/>
    <property type="project" value="UniProtKB-UniRule"/>
</dbReference>
<dbReference type="Gene3D" id="3.30.420.10">
    <property type="entry name" value="Ribonuclease H-like superfamily/Ribonuclease H"/>
    <property type="match status" value="3"/>
</dbReference>
<evidence type="ECO:0000256" key="1">
    <source>
        <dbReference type="ARBA" id="ARBA00001946"/>
    </source>
</evidence>
<evidence type="ECO:0000256" key="12">
    <source>
        <dbReference type="HAMAP-Rule" id="MF_01480"/>
    </source>
</evidence>
<dbReference type="AlphaFoldDB" id="A0A5D0MQ24"/>
<protein>
    <recommendedName>
        <fullName evidence="12">CRISPR-associated endonuclease Cas9</fullName>
        <ecNumber evidence="12">3.1.-.-</ecNumber>
    </recommendedName>
</protein>
<comment type="domain">
    <text evidence="12">Has 2 endonuclease domains. The discontinuous RuvC-like domain cleaves the target DNA noncomplementary to crRNA while the HNH nuclease domain cleaves the target DNA complementary to crRNA.</text>
</comment>
<keyword evidence="8 12" id="KW-0051">Antiviral defense</keyword>
<dbReference type="InterPro" id="IPR028629">
    <property type="entry name" value="Cas9"/>
</dbReference>
<feature type="active site" description="Proton acceptor for HNH nuclease domain" evidence="12">
    <location>
        <position position="592"/>
    </location>
</feature>
<dbReference type="Proteomes" id="UP000323337">
    <property type="component" value="Unassembled WGS sequence"/>
</dbReference>
<dbReference type="GO" id="GO:0016787">
    <property type="term" value="F:hydrolase activity"/>
    <property type="evidence" value="ECO:0007669"/>
    <property type="project" value="UniProtKB-KW"/>
</dbReference>
<feature type="binding site" evidence="12">
    <location>
        <position position="14"/>
    </location>
    <ligand>
        <name>Mg(2+)</name>
        <dbReference type="ChEBI" id="CHEBI:18420"/>
        <label>1</label>
    </ligand>
</feature>
<evidence type="ECO:0000256" key="9">
    <source>
        <dbReference type="ARBA" id="ARBA00023125"/>
    </source>
</evidence>
<dbReference type="Pfam" id="PF13395">
    <property type="entry name" value="HNH_4"/>
    <property type="match status" value="1"/>
</dbReference>
<keyword evidence="4 12" id="KW-0255">Endonuclease</keyword>
<dbReference type="GO" id="GO:0003677">
    <property type="term" value="F:DNA binding"/>
    <property type="evidence" value="ECO:0007669"/>
    <property type="project" value="UniProtKB-UniRule"/>
</dbReference>
<evidence type="ECO:0000256" key="6">
    <source>
        <dbReference type="ARBA" id="ARBA00022842"/>
    </source>
</evidence>
<comment type="subunit">
    <text evidence="11 12">Monomer. Binds crRNA and tracrRNA.</text>
</comment>
<gene>
    <name evidence="12 14" type="primary">cas9</name>
    <name evidence="14" type="ORF">FXF49_05030</name>
</gene>
<feature type="binding site" evidence="12">
    <location>
        <position position="512"/>
    </location>
    <ligand>
        <name>Mg(2+)</name>
        <dbReference type="ChEBI" id="CHEBI:18420"/>
        <label>2</label>
    </ligand>
</feature>
<dbReference type="PROSITE" id="PS51749">
    <property type="entry name" value="HNH_CAS9"/>
    <property type="match status" value="1"/>
</dbReference>
<dbReference type="GO" id="GO:0046872">
    <property type="term" value="F:metal ion binding"/>
    <property type="evidence" value="ECO:0007669"/>
    <property type="project" value="UniProtKB-UniRule"/>
</dbReference>
<comment type="caution">
    <text evidence="14">The sequence shown here is derived from an EMBL/GenBank/DDBJ whole genome shotgun (WGS) entry which is preliminary data.</text>
</comment>
<evidence type="ECO:0000256" key="2">
    <source>
        <dbReference type="ARBA" id="ARBA00022722"/>
    </source>
</evidence>
<keyword evidence="6 12" id="KW-0460">Magnesium</keyword>
<evidence type="ECO:0000313" key="15">
    <source>
        <dbReference type="Proteomes" id="UP000323337"/>
    </source>
</evidence>
<dbReference type="InterPro" id="IPR041383">
    <property type="entry name" value="RuvC_III"/>
</dbReference>
<evidence type="ECO:0000259" key="13">
    <source>
        <dbReference type="PROSITE" id="PS51749"/>
    </source>
</evidence>
<evidence type="ECO:0000256" key="5">
    <source>
        <dbReference type="ARBA" id="ARBA00022801"/>
    </source>
</evidence>
<comment type="cofactor">
    <cofactor evidence="1 12">
        <name>Mg(2+)</name>
        <dbReference type="ChEBI" id="CHEBI:18420"/>
    </cofactor>
</comment>
<dbReference type="Pfam" id="PF18470">
    <property type="entry name" value="Cas9_a"/>
    <property type="match status" value="1"/>
</dbReference>